<dbReference type="Pfam" id="PF09669">
    <property type="entry name" value="Phage_pRha"/>
    <property type="match status" value="1"/>
</dbReference>
<dbReference type="Proteomes" id="UP001179600">
    <property type="component" value="Plasmid pK204-1-A"/>
</dbReference>
<geneLocation type="plasmid" evidence="2 3">
    <name>pK204-1-A</name>
</geneLocation>
<dbReference type="AlphaFoldDB" id="A0AAE9XGF1"/>
<evidence type="ECO:0000313" key="3">
    <source>
        <dbReference type="Proteomes" id="UP001179600"/>
    </source>
</evidence>
<evidence type="ECO:0000313" key="2">
    <source>
        <dbReference type="EMBL" id="WCG23702.1"/>
    </source>
</evidence>
<dbReference type="NCBIfam" id="TIGR02681">
    <property type="entry name" value="phage_pRha"/>
    <property type="match status" value="1"/>
</dbReference>
<dbReference type="InterPro" id="IPR018878">
    <property type="entry name" value="ORF6C_dom"/>
</dbReference>
<evidence type="ECO:0000259" key="1">
    <source>
        <dbReference type="Pfam" id="PF10552"/>
    </source>
</evidence>
<gene>
    <name evidence="2" type="ORF">PML95_10040</name>
</gene>
<protein>
    <submittedName>
        <fullName evidence="2">Rha family transcriptional regulator</fullName>
    </submittedName>
</protein>
<proteinExistence type="predicted"/>
<dbReference type="EMBL" id="CP116508">
    <property type="protein sequence ID" value="WCG23702.1"/>
    <property type="molecule type" value="Genomic_DNA"/>
</dbReference>
<sequence length="232" mass="26992">MKELVVIENEQVVTTSLQVAEVFNKQHKHVLEAIDDLIGVVENSADLFYEDTYIHPQNKQEYRQILMNKKGWILIAMGFTGKKAAQFKLDYINAFDEMEKMLKDSQPKLPTDPMEILQLTFDAQKQTNERVEVLEEDVKEIKENQLISTEDKNSLDRMIRRKVAIICKEQHLEQKAKSLLFSDIGKSIKELFGVPHRGRIKDKDFQAAVDFVNTWEPSSLTKTRINQLRLEL</sequence>
<feature type="domain" description="ORF6C" evidence="1">
    <location>
        <begin position="117"/>
        <end position="225"/>
    </location>
</feature>
<name>A0AAE9XGF1_9ENTE</name>
<accession>A0AAE9XGF1</accession>
<dbReference type="InterPro" id="IPR014054">
    <property type="entry name" value="Phage_regulatory_Rha"/>
</dbReference>
<keyword evidence="2" id="KW-0614">Plasmid</keyword>
<organism evidence="2 3">
    <name type="scientific">Vagococcus lutrae</name>
    <dbReference type="NCBI Taxonomy" id="81947"/>
    <lineage>
        <taxon>Bacteria</taxon>
        <taxon>Bacillati</taxon>
        <taxon>Bacillota</taxon>
        <taxon>Bacilli</taxon>
        <taxon>Lactobacillales</taxon>
        <taxon>Enterococcaceae</taxon>
        <taxon>Vagococcus</taxon>
    </lineage>
</organism>
<dbReference type="Pfam" id="PF10552">
    <property type="entry name" value="ORF6C"/>
    <property type="match status" value="1"/>
</dbReference>
<dbReference type="RefSeq" id="WP_272163764.1">
    <property type="nucleotide sequence ID" value="NZ_CP116508.1"/>
</dbReference>
<reference evidence="2" key="1">
    <citation type="submission" date="2023-01" db="EMBL/GenBank/DDBJ databases">
        <title>Oxazolidinone resistance genes in florfenicol resistant enterococci from beef cattle and veal calves at slaughter.</title>
        <authorList>
            <person name="Biggel M."/>
        </authorList>
    </citation>
    <scope>NUCLEOTIDE SEQUENCE</scope>
    <source>
        <strain evidence="2">K204-1</strain>
        <plasmid evidence="2">pK204-1-A</plasmid>
    </source>
</reference>